<keyword evidence="2" id="KW-0067">ATP-binding</keyword>
<dbReference type="RefSeq" id="XP_043046895.1">
    <property type="nucleotide sequence ID" value="XM_043194267.1"/>
</dbReference>
<reference evidence="4" key="1">
    <citation type="submission" date="2021-03" db="EMBL/GenBank/DDBJ databases">
        <authorList>
            <person name="Palmer J.M."/>
        </authorList>
    </citation>
    <scope>NUCLEOTIDE SEQUENCE</scope>
    <source>
        <strain evidence="4">ARV_011</strain>
    </source>
</reference>
<dbReference type="PANTHER" id="PTHR43272">
    <property type="entry name" value="LONG-CHAIN-FATTY-ACID--COA LIGASE"/>
    <property type="match status" value="1"/>
</dbReference>
<dbReference type="Proteomes" id="UP000790833">
    <property type="component" value="Unassembled WGS sequence"/>
</dbReference>
<keyword evidence="5" id="KW-1185">Reference proteome</keyword>
<dbReference type="PANTHER" id="PTHR43272:SF33">
    <property type="entry name" value="AMP-BINDING DOMAIN-CONTAINING PROTEIN-RELATED"/>
    <property type="match status" value="1"/>
</dbReference>
<protein>
    <recommendedName>
        <fullName evidence="3">AMP-dependent synthetase/ligase domain-containing protein</fullName>
    </recommendedName>
</protein>
<evidence type="ECO:0000256" key="1">
    <source>
        <dbReference type="ARBA" id="ARBA00022741"/>
    </source>
</evidence>
<evidence type="ECO:0000259" key="3">
    <source>
        <dbReference type="Pfam" id="PF00501"/>
    </source>
</evidence>
<dbReference type="AlphaFoldDB" id="A0A9P7V4U3"/>
<comment type="caution">
    <text evidence="4">The sequence shown here is derived from an EMBL/GenBank/DDBJ whole genome shotgun (WGS) entry which is preliminary data.</text>
</comment>
<dbReference type="GO" id="GO:0016020">
    <property type="term" value="C:membrane"/>
    <property type="evidence" value="ECO:0007669"/>
    <property type="project" value="TreeGrafter"/>
</dbReference>
<dbReference type="SUPFAM" id="SSF56801">
    <property type="entry name" value="Acetyl-CoA synthetase-like"/>
    <property type="match status" value="1"/>
</dbReference>
<accession>A0A9P7V4U3</accession>
<name>A0A9P7V4U3_9ASCO</name>
<feature type="domain" description="AMP-dependent synthetase/ligase" evidence="3">
    <location>
        <begin position="149"/>
        <end position="533"/>
    </location>
</feature>
<evidence type="ECO:0000256" key="2">
    <source>
        <dbReference type="ARBA" id="ARBA00022840"/>
    </source>
</evidence>
<dbReference type="Gene3D" id="3.40.50.12780">
    <property type="entry name" value="N-terminal domain of ligase-like"/>
    <property type="match status" value="1"/>
</dbReference>
<organism evidence="4 5">
    <name type="scientific">Scheffersomyces spartinae</name>
    <dbReference type="NCBI Taxonomy" id="45513"/>
    <lineage>
        <taxon>Eukaryota</taxon>
        <taxon>Fungi</taxon>
        <taxon>Dikarya</taxon>
        <taxon>Ascomycota</taxon>
        <taxon>Saccharomycotina</taxon>
        <taxon>Pichiomycetes</taxon>
        <taxon>Debaryomycetaceae</taxon>
        <taxon>Scheffersomyces</taxon>
    </lineage>
</organism>
<keyword evidence="1" id="KW-0547">Nucleotide-binding</keyword>
<dbReference type="Pfam" id="PF00501">
    <property type="entry name" value="AMP-binding"/>
    <property type="match status" value="1"/>
</dbReference>
<dbReference type="EMBL" id="JAHMUF010000033">
    <property type="protein sequence ID" value="KAG7191343.1"/>
    <property type="molecule type" value="Genomic_DNA"/>
</dbReference>
<dbReference type="OrthoDB" id="1700726at2759"/>
<sequence>MSSATALLQDSPAYLDSLLRKTSESVYDELDRAVPLPNTETPGHSPIYRNILSQDQLLDKPHTSLDTLYALFENAVKIHRHSPAFGKRSLLEDGTSFGPYEWESYDTIHKRRLNFGSGLLFALTHNQYRNAQHSIIDDHLRNPSSELIVTLFSHNRPEWVIADLATVAYSVTNTALYDTLGPSTSKYILQLTKSPVVVCSKEKLAKLIELKREHLQDLSQLICLVSMDPLNQNDSGDLTLINAAREMDIALYDFEQVEKLGEINPVAPIVPKPETIYTISFTSGTTGSVPKGVILSNANAVSAVTFILSKISLPYEPTVYCFLPLAHIYERATVLFGLSLGAQIGFPQSGSPASLMDDIKHLRPHILSLVPRVFTKLEAALKQITIYNDGNPVLKNLFGRAYAVKRDLQSQGDNCAGHHWFYDRICGLLRKKLGFDRVVSVTTGSAPISPNTIVFLRAILNMGFGQGYGLTETFAGICSSLKYEGEPGSCGAIAINAEIRIRELPNMNYFANDPEGPKGELLIRSPSVFSGYYKNEEETAKAFDEDGWFKTGDVAKVDKDTGRIYIIDRVKNFFKLAQGEYITPEKIENTYLARFPYLNQMYIHGDSYQTYLVAIVGVDPVSIVSWIQKTYKKSISDPKEIVAFLNELDHKKKFLQEMNSVTSKDLAGFEKVHNVELDIEPLTVEKNVITPTLKIKRPLAFKYFESNLKSLYEEGSILRPDQKL</sequence>
<dbReference type="GO" id="GO:0005783">
    <property type="term" value="C:endoplasmic reticulum"/>
    <property type="evidence" value="ECO:0007669"/>
    <property type="project" value="TreeGrafter"/>
</dbReference>
<evidence type="ECO:0000313" key="5">
    <source>
        <dbReference type="Proteomes" id="UP000790833"/>
    </source>
</evidence>
<evidence type="ECO:0000313" key="4">
    <source>
        <dbReference type="EMBL" id="KAG7191343.1"/>
    </source>
</evidence>
<dbReference type="GO" id="GO:0005524">
    <property type="term" value="F:ATP binding"/>
    <property type="evidence" value="ECO:0007669"/>
    <property type="project" value="UniProtKB-KW"/>
</dbReference>
<gene>
    <name evidence="4" type="ORF">KQ657_003548</name>
</gene>
<proteinExistence type="predicted"/>
<dbReference type="GeneID" id="66116922"/>
<dbReference type="GO" id="GO:0004467">
    <property type="term" value="F:long-chain fatty acid-CoA ligase activity"/>
    <property type="evidence" value="ECO:0007669"/>
    <property type="project" value="TreeGrafter"/>
</dbReference>
<dbReference type="InterPro" id="IPR042099">
    <property type="entry name" value="ANL_N_sf"/>
</dbReference>
<dbReference type="InterPro" id="IPR000873">
    <property type="entry name" value="AMP-dep_synth/lig_dom"/>
</dbReference>